<dbReference type="AlphaFoldDB" id="A0A1E5GCM9"/>
<dbReference type="RefSeq" id="WP_069664245.1">
    <property type="nucleotide sequence ID" value="NZ_JBHUJJ010000001.1"/>
</dbReference>
<dbReference type="Proteomes" id="UP000095094">
    <property type="component" value="Unassembled WGS sequence"/>
</dbReference>
<evidence type="ECO:0000313" key="1">
    <source>
        <dbReference type="EMBL" id="OEG10464.1"/>
    </source>
</evidence>
<reference evidence="2" key="1">
    <citation type="submission" date="2016-09" db="EMBL/GenBank/DDBJ databases">
        <authorList>
            <person name="Gulvik C.A."/>
        </authorList>
    </citation>
    <scope>NUCLEOTIDE SEQUENCE [LARGE SCALE GENOMIC DNA]</scope>
    <source>
        <strain evidence="2">LMG 8895</strain>
    </source>
</reference>
<accession>A0A1E5GCM9</accession>
<protein>
    <submittedName>
        <fullName evidence="1">Uncharacterized protein</fullName>
    </submittedName>
</protein>
<evidence type="ECO:0000313" key="2">
    <source>
        <dbReference type="Proteomes" id="UP000095094"/>
    </source>
</evidence>
<gene>
    <name evidence="1" type="ORF">BCR25_08270</name>
</gene>
<comment type="caution">
    <text evidence="1">The sequence shown here is derived from an EMBL/GenBank/DDBJ whole genome shotgun (WGS) entry which is preliminary data.</text>
</comment>
<sequence>MKTKEELVKSAIAKLLTGDNKKLQLLKKQWEKAEFIIEDETDVVFFANIHLGNGSAIAIEGNMNFELGDVYGRTKESLFAVGFILYVRNGRISFFETYTFGDDKYPELDELNLVYSTGKKEIRDLKKLDKILCC</sequence>
<keyword evidence="2" id="KW-1185">Reference proteome</keyword>
<name>A0A1E5GCM9_9ENTE</name>
<organism evidence="1 2">
    <name type="scientific">Enterococcus termitis</name>
    <dbReference type="NCBI Taxonomy" id="332950"/>
    <lineage>
        <taxon>Bacteria</taxon>
        <taxon>Bacillati</taxon>
        <taxon>Bacillota</taxon>
        <taxon>Bacilli</taxon>
        <taxon>Lactobacillales</taxon>
        <taxon>Enterococcaceae</taxon>
        <taxon>Enterococcus</taxon>
    </lineage>
</organism>
<dbReference type="OrthoDB" id="767591at2"/>
<proteinExistence type="predicted"/>
<dbReference type="EMBL" id="MIJY01000043">
    <property type="protein sequence ID" value="OEG10464.1"/>
    <property type="molecule type" value="Genomic_DNA"/>
</dbReference>